<evidence type="ECO:0000256" key="4">
    <source>
        <dbReference type="ARBA" id="ARBA00023187"/>
    </source>
</evidence>
<keyword evidence="3" id="KW-0507">mRNA processing</keyword>
<gene>
    <name evidence="7" type="ORF">B0A55_01451</name>
</gene>
<dbReference type="CDD" id="cd22851">
    <property type="entry name" value="SMN_N"/>
    <property type="match status" value="1"/>
</dbReference>
<dbReference type="AlphaFoldDB" id="A0A4U0Y417"/>
<dbReference type="InterPro" id="IPR040424">
    <property type="entry name" value="Smn1"/>
</dbReference>
<dbReference type="PANTHER" id="PTHR39267">
    <property type="entry name" value="SURVIVAL MOTOR NEURON-LIKE PROTEIN 1"/>
    <property type="match status" value="1"/>
</dbReference>
<evidence type="ECO:0000313" key="7">
    <source>
        <dbReference type="EMBL" id="TKA82295.1"/>
    </source>
</evidence>
<dbReference type="PANTHER" id="PTHR39267:SF1">
    <property type="entry name" value="SURVIVAL MOTOR NEURON PROTEIN"/>
    <property type="match status" value="1"/>
</dbReference>
<dbReference type="CDD" id="cd22852">
    <property type="entry name" value="SMN_C"/>
    <property type="match status" value="1"/>
</dbReference>
<keyword evidence="8" id="KW-1185">Reference proteome</keyword>
<feature type="domain" description="Survival Motor Neuron Gemin2-binding" evidence="6">
    <location>
        <begin position="7"/>
        <end position="31"/>
    </location>
</feature>
<evidence type="ECO:0000259" key="6">
    <source>
        <dbReference type="Pfam" id="PF20636"/>
    </source>
</evidence>
<accession>A0A4U0Y417</accession>
<dbReference type="InterPro" id="IPR047313">
    <property type="entry name" value="SMN_C"/>
</dbReference>
<dbReference type="GO" id="GO:0005634">
    <property type="term" value="C:nucleus"/>
    <property type="evidence" value="ECO:0007669"/>
    <property type="project" value="UniProtKB-SubCell"/>
</dbReference>
<dbReference type="EMBL" id="NAJQ01000036">
    <property type="protein sequence ID" value="TKA82295.1"/>
    <property type="molecule type" value="Genomic_DNA"/>
</dbReference>
<dbReference type="Pfam" id="PF20636">
    <property type="entry name" value="SMN_G2-BD"/>
    <property type="match status" value="1"/>
</dbReference>
<comment type="caution">
    <text evidence="7">The sequence shown here is derived from an EMBL/GenBank/DDBJ whole genome shotgun (WGS) entry which is preliminary data.</text>
</comment>
<dbReference type="GO" id="GO:0008380">
    <property type="term" value="P:RNA splicing"/>
    <property type="evidence" value="ECO:0007669"/>
    <property type="project" value="UniProtKB-KW"/>
</dbReference>
<proteinExistence type="inferred from homology"/>
<comment type="similarity">
    <text evidence="2">Belongs to the SMN family.</text>
</comment>
<sequence length="156" mass="16722">MAKASSHEEVWDDSALVRSWNEALEEYKKYHSLAAKGEKIELLLDQAENGELDTNDITVPEVEAGDEAPHISSTTTANGTVEAPTVTVTAATLPTAQQDAPPTAATTAAIPPLLLNQTAQDSSLKNIMLSWYYAGYYTGLHEGQQQKAYASMPQGG</sequence>
<dbReference type="STRING" id="329884.A0A4U0Y417"/>
<evidence type="ECO:0000256" key="1">
    <source>
        <dbReference type="ARBA" id="ARBA00004123"/>
    </source>
</evidence>
<keyword evidence="5" id="KW-0539">Nucleus</keyword>
<protein>
    <recommendedName>
        <fullName evidence="6">Survival Motor Neuron Gemin2-binding domain-containing protein</fullName>
    </recommendedName>
</protein>
<evidence type="ECO:0000313" key="8">
    <source>
        <dbReference type="Proteomes" id="UP000309340"/>
    </source>
</evidence>
<dbReference type="GO" id="GO:0006397">
    <property type="term" value="P:mRNA processing"/>
    <property type="evidence" value="ECO:0007669"/>
    <property type="project" value="UniProtKB-KW"/>
</dbReference>
<dbReference type="InterPro" id="IPR049481">
    <property type="entry name" value="SMN_G2-BD"/>
</dbReference>
<organism evidence="7 8">
    <name type="scientific">Friedmanniomyces simplex</name>
    <dbReference type="NCBI Taxonomy" id="329884"/>
    <lineage>
        <taxon>Eukaryota</taxon>
        <taxon>Fungi</taxon>
        <taxon>Dikarya</taxon>
        <taxon>Ascomycota</taxon>
        <taxon>Pezizomycotina</taxon>
        <taxon>Dothideomycetes</taxon>
        <taxon>Dothideomycetidae</taxon>
        <taxon>Mycosphaerellales</taxon>
        <taxon>Teratosphaeriaceae</taxon>
        <taxon>Friedmanniomyces</taxon>
    </lineage>
</organism>
<evidence type="ECO:0000256" key="2">
    <source>
        <dbReference type="ARBA" id="ARBA00005371"/>
    </source>
</evidence>
<evidence type="ECO:0000256" key="3">
    <source>
        <dbReference type="ARBA" id="ARBA00022664"/>
    </source>
</evidence>
<name>A0A4U0Y417_9PEZI</name>
<keyword evidence="4" id="KW-0508">mRNA splicing</keyword>
<reference evidence="7 8" key="1">
    <citation type="submission" date="2017-03" db="EMBL/GenBank/DDBJ databases">
        <title>Genomes of endolithic fungi from Antarctica.</title>
        <authorList>
            <person name="Coleine C."/>
            <person name="Masonjones S."/>
            <person name="Stajich J.E."/>
        </authorList>
    </citation>
    <scope>NUCLEOTIDE SEQUENCE [LARGE SCALE GENOMIC DNA]</scope>
    <source>
        <strain evidence="7 8">CCFEE 5184</strain>
    </source>
</reference>
<evidence type="ECO:0000256" key="5">
    <source>
        <dbReference type="ARBA" id="ARBA00023242"/>
    </source>
</evidence>
<comment type="subcellular location">
    <subcellularLocation>
        <location evidence="1">Nucleus</location>
    </subcellularLocation>
</comment>
<dbReference type="OrthoDB" id="197400at2759"/>
<dbReference type="Proteomes" id="UP000309340">
    <property type="component" value="Unassembled WGS sequence"/>
</dbReference>